<dbReference type="InterPro" id="IPR015422">
    <property type="entry name" value="PyrdxlP-dep_Trfase_small"/>
</dbReference>
<dbReference type="Gene3D" id="3.90.1150.10">
    <property type="entry name" value="Aspartate Aminotransferase, domain 1"/>
    <property type="match status" value="1"/>
</dbReference>
<dbReference type="PANTHER" id="PTHR11808:SF35">
    <property type="entry name" value="CYSTATHIONINE GAMMA-SYNTHASE (AFU_ORTHOLOGUE AFUA_7G01590)"/>
    <property type="match status" value="1"/>
</dbReference>
<keyword evidence="2 3" id="KW-0663">Pyridoxal phosphate</keyword>
<dbReference type="InterPro" id="IPR015424">
    <property type="entry name" value="PyrdxlP-dep_Trfase"/>
</dbReference>
<reference evidence="5" key="1">
    <citation type="journal article" date="2022" name="Int. J. Syst. Evol. Microbiol.">
        <title>Anaeromyxobacter oryzae sp. nov., Anaeromyxobacter diazotrophicus sp. nov. and Anaeromyxobacter paludicola sp. nov., isolated from paddy soils.</title>
        <authorList>
            <person name="Itoh H."/>
            <person name="Xu Z."/>
            <person name="Mise K."/>
            <person name="Masuda Y."/>
            <person name="Ushijima N."/>
            <person name="Hayakawa C."/>
            <person name="Shiratori Y."/>
            <person name="Senoo K."/>
        </authorList>
    </citation>
    <scope>NUCLEOTIDE SEQUENCE [LARGE SCALE GENOMIC DNA]</scope>
    <source>
        <strain evidence="5">Red232</strain>
    </source>
</reference>
<gene>
    <name evidence="4" type="ORF">AMOR_00750</name>
</gene>
<dbReference type="Pfam" id="PF01053">
    <property type="entry name" value="Cys_Met_Meta_PP"/>
    <property type="match status" value="1"/>
</dbReference>
<evidence type="ECO:0000256" key="2">
    <source>
        <dbReference type="ARBA" id="ARBA00022898"/>
    </source>
</evidence>
<dbReference type="SUPFAM" id="SSF53383">
    <property type="entry name" value="PLP-dependent transferases"/>
    <property type="match status" value="1"/>
</dbReference>
<dbReference type="PANTHER" id="PTHR11808">
    <property type="entry name" value="TRANS-SULFURATION ENZYME FAMILY MEMBER"/>
    <property type="match status" value="1"/>
</dbReference>
<accession>A0ABM7WNN5</accession>
<proteinExistence type="inferred from homology"/>
<dbReference type="InterPro" id="IPR015421">
    <property type="entry name" value="PyrdxlP-dep_Trfase_major"/>
</dbReference>
<comment type="similarity">
    <text evidence="3">Belongs to the trans-sulfuration enzymes family.</text>
</comment>
<dbReference type="Proteomes" id="UP001162891">
    <property type="component" value="Chromosome"/>
</dbReference>
<evidence type="ECO:0000313" key="4">
    <source>
        <dbReference type="EMBL" id="BDG01079.1"/>
    </source>
</evidence>
<name>A0ABM7WNN5_9BACT</name>
<keyword evidence="5" id="KW-1185">Reference proteome</keyword>
<organism evidence="4 5">
    <name type="scientific">Anaeromyxobacter oryzae</name>
    <dbReference type="NCBI Taxonomy" id="2918170"/>
    <lineage>
        <taxon>Bacteria</taxon>
        <taxon>Pseudomonadati</taxon>
        <taxon>Myxococcota</taxon>
        <taxon>Myxococcia</taxon>
        <taxon>Myxococcales</taxon>
        <taxon>Cystobacterineae</taxon>
        <taxon>Anaeromyxobacteraceae</taxon>
        <taxon>Anaeromyxobacter</taxon>
    </lineage>
</organism>
<comment type="cofactor">
    <cofactor evidence="1 3">
        <name>pyridoxal 5'-phosphate</name>
        <dbReference type="ChEBI" id="CHEBI:597326"/>
    </cofactor>
</comment>
<dbReference type="PIRSF" id="PIRSF001434">
    <property type="entry name" value="CGS"/>
    <property type="match status" value="1"/>
</dbReference>
<dbReference type="InterPro" id="IPR000277">
    <property type="entry name" value="Cys/Met-Metab_PyrdxlP-dep_enz"/>
</dbReference>
<evidence type="ECO:0000256" key="3">
    <source>
        <dbReference type="RuleBase" id="RU362118"/>
    </source>
</evidence>
<dbReference type="EMBL" id="AP025591">
    <property type="protein sequence ID" value="BDG01079.1"/>
    <property type="molecule type" value="Genomic_DNA"/>
</dbReference>
<protein>
    <submittedName>
        <fullName evidence="4">Cystathionine gamma-synthase</fullName>
    </submittedName>
</protein>
<evidence type="ECO:0000256" key="1">
    <source>
        <dbReference type="ARBA" id="ARBA00001933"/>
    </source>
</evidence>
<evidence type="ECO:0000313" key="5">
    <source>
        <dbReference type="Proteomes" id="UP001162891"/>
    </source>
</evidence>
<sequence>MSRRLRRAGSDATMRRMSQPLRPETLALHADAGIEATPDVAPPIHVSTTYVAGNSEGLVYSRSDHPTRRRLEAVLGALEGGHAAVYASGQAAATAALLHLAPRRVAIARGGYHATHYAIEALARFGVEKVPLDAPVGKGDLIWLETPKNPTCELQDIAAHAARARAAGAWLLVDGTFATPVLQQPLALGADLVYHSMTKFLSGHSDALGGVLVAREPKLAEALRAARTLSGAVPGALETWLVLRGVRTLSLRVRQQTATATRLAAFLAPRVARVWHPSLPTHPGYELAQRQMKGPGPMLSIELGSEEAARALPGKLRLFQDATSLGGVESLVEWRRRQDPEAPPALLRLAVGIEDPADLEADLAQALDAVGA</sequence>
<dbReference type="Gene3D" id="3.40.640.10">
    <property type="entry name" value="Type I PLP-dependent aspartate aminotransferase-like (Major domain)"/>
    <property type="match status" value="1"/>
</dbReference>